<evidence type="ECO:0000313" key="1">
    <source>
        <dbReference type="EMBL" id="KAI3807257.1"/>
    </source>
</evidence>
<reference evidence="2" key="1">
    <citation type="journal article" date="2022" name="Mol. Ecol. Resour.">
        <title>The genomes of chicory, endive, great burdock and yacon provide insights into Asteraceae palaeo-polyploidization history and plant inulin production.</title>
        <authorList>
            <person name="Fan W."/>
            <person name="Wang S."/>
            <person name="Wang H."/>
            <person name="Wang A."/>
            <person name="Jiang F."/>
            <person name="Liu H."/>
            <person name="Zhao H."/>
            <person name="Xu D."/>
            <person name="Zhang Y."/>
        </authorList>
    </citation>
    <scope>NUCLEOTIDE SEQUENCE [LARGE SCALE GENOMIC DNA]</scope>
    <source>
        <strain evidence="2">cv. Yunnan</strain>
    </source>
</reference>
<reference evidence="1 2" key="2">
    <citation type="journal article" date="2022" name="Mol. Ecol. Resour.">
        <title>The genomes of chicory, endive, great burdock and yacon provide insights into Asteraceae paleo-polyploidization history and plant inulin production.</title>
        <authorList>
            <person name="Fan W."/>
            <person name="Wang S."/>
            <person name="Wang H."/>
            <person name="Wang A."/>
            <person name="Jiang F."/>
            <person name="Liu H."/>
            <person name="Zhao H."/>
            <person name="Xu D."/>
            <person name="Zhang Y."/>
        </authorList>
    </citation>
    <scope>NUCLEOTIDE SEQUENCE [LARGE SCALE GENOMIC DNA]</scope>
    <source>
        <strain evidence="2">cv. Yunnan</strain>
        <tissue evidence="1">Leaves</tissue>
    </source>
</reference>
<accession>A0ACB9IHH0</accession>
<dbReference type="Proteomes" id="UP001056120">
    <property type="component" value="Linkage Group LG08"/>
</dbReference>
<name>A0ACB9IHH0_9ASTR</name>
<dbReference type="EMBL" id="CM042025">
    <property type="protein sequence ID" value="KAI3807257.1"/>
    <property type="molecule type" value="Genomic_DNA"/>
</dbReference>
<sequence>MCSPLIEFRDPSDGVPNTCEFRLGKGQGLEGLPLIVRSMGLELGMEGTGTSPINRSMSNGSSTLGLFLETGPTPIILILWATSVIFGLRDLSWAAGHTTVLHHNMRHPEPSLPTSDLG</sequence>
<comment type="caution">
    <text evidence="1">The sequence shown here is derived from an EMBL/GenBank/DDBJ whole genome shotgun (WGS) entry which is preliminary data.</text>
</comment>
<proteinExistence type="predicted"/>
<organism evidence="1 2">
    <name type="scientific">Smallanthus sonchifolius</name>
    <dbReference type="NCBI Taxonomy" id="185202"/>
    <lineage>
        <taxon>Eukaryota</taxon>
        <taxon>Viridiplantae</taxon>
        <taxon>Streptophyta</taxon>
        <taxon>Embryophyta</taxon>
        <taxon>Tracheophyta</taxon>
        <taxon>Spermatophyta</taxon>
        <taxon>Magnoliopsida</taxon>
        <taxon>eudicotyledons</taxon>
        <taxon>Gunneridae</taxon>
        <taxon>Pentapetalae</taxon>
        <taxon>asterids</taxon>
        <taxon>campanulids</taxon>
        <taxon>Asterales</taxon>
        <taxon>Asteraceae</taxon>
        <taxon>Asteroideae</taxon>
        <taxon>Heliantheae alliance</taxon>
        <taxon>Millerieae</taxon>
        <taxon>Smallanthus</taxon>
    </lineage>
</organism>
<evidence type="ECO:0000313" key="2">
    <source>
        <dbReference type="Proteomes" id="UP001056120"/>
    </source>
</evidence>
<gene>
    <name evidence="1" type="ORF">L1987_23182</name>
</gene>
<protein>
    <submittedName>
        <fullName evidence="1">Uncharacterized protein</fullName>
    </submittedName>
</protein>
<keyword evidence="2" id="KW-1185">Reference proteome</keyword>